<organism evidence="1 2">
    <name type="scientific">Populus trichocarpa</name>
    <name type="common">Western balsam poplar</name>
    <name type="synonym">Populus balsamifera subsp. trichocarpa</name>
    <dbReference type="NCBI Taxonomy" id="3694"/>
    <lineage>
        <taxon>Eukaryota</taxon>
        <taxon>Viridiplantae</taxon>
        <taxon>Streptophyta</taxon>
        <taxon>Embryophyta</taxon>
        <taxon>Tracheophyta</taxon>
        <taxon>Spermatophyta</taxon>
        <taxon>Magnoliopsida</taxon>
        <taxon>eudicotyledons</taxon>
        <taxon>Gunneridae</taxon>
        <taxon>Pentapetalae</taxon>
        <taxon>rosids</taxon>
        <taxon>fabids</taxon>
        <taxon>Malpighiales</taxon>
        <taxon>Salicaceae</taxon>
        <taxon>Saliceae</taxon>
        <taxon>Populus</taxon>
    </lineage>
</organism>
<protein>
    <submittedName>
        <fullName evidence="1">Uncharacterized protein</fullName>
    </submittedName>
</protein>
<reference evidence="1 2" key="1">
    <citation type="journal article" date="2006" name="Science">
        <title>The genome of black cottonwood, Populus trichocarpa (Torr. &amp; Gray).</title>
        <authorList>
            <person name="Tuskan G.A."/>
            <person name="Difazio S."/>
            <person name="Jansson S."/>
            <person name="Bohlmann J."/>
            <person name="Grigoriev I."/>
            <person name="Hellsten U."/>
            <person name="Putnam N."/>
            <person name="Ralph S."/>
            <person name="Rombauts S."/>
            <person name="Salamov A."/>
            <person name="Schein J."/>
            <person name="Sterck L."/>
            <person name="Aerts A."/>
            <person name="Bhalerao R.R."/>
            <person name="Bhalerao R.P."/>
            <person name="Blaudez D."/>
            <person name="Boerjan W."/>
            <person name="Brun A."/>
            <person name="Brunner A."/>
            <person name="Busov V."/>
            <person name="Campbell M."/>
            <person name="Carlson J."/>
            <person name="Chalot M."/>
            <person name="Chapman J."/>
            <person name="Chen G.L."/>
            <person name="Cooper D."/>
            <person name="Coutinho P.M."/>
            <person name="Couturier J."/>
            <person name="Covert S."/>
            <person name="Cronk Q."/>
            <person name="Cunningham R."/>
            <person name="Davis J."/>
            <person name="Degroeve S."/>
            <person name="Dejardin A."/>
            <person name="Depamphilis C."/>
            <person name="Detter J."/>
            <person name="Dirks B."/>
            <person name="Dubchak I."/>
            <person name="Duplessis S."/>
            <person name="Ehlting J."/>
            <person name="Ellis B."/>
            <person name="Gendler K."/>
            <person name="Goodstein D."/>
            <person name="Gribskov M."/>
            <person name="Grimwood J."/>
            <person name="Groover A."/>
            <person name="Gunter L."/>
            <person name="Hamberger B."/>
            <person name="Heinze B."/>
            <person name="Helariutta Y."/>
            <person name="Henrissat B."/>
            <person name="Holligan D."/>
            <person name="Holt R."/>
            <person name="Huang W."/>
            <person name="Islam-Faridi N."/>
            <person name="Jones S."/>
            <person name="Jones-Rhoades M."/>
            <person name="Jorgensen R."/>
            <person name="Joshi C."/>
            <person name="Kangasjarvi J."/>
            <person name="Karlsson J."/>
            <person name="Kelleher C."/>
            <person name="Kirkpatrick R."/>
            <person name="Kirst M."/>
            <person name="Kohler A."/>
            <person name="Kalluri U."/>
            <person name="Larimer F."/>
            <person name="Leebens-Mack J."/>
            <person name="Leple J.C."/>
            <person name="Locascio P."/>
            <person name="Lou Y."/>
            <person name="Lucas S."/>
            <person name="Martin F."/>
            <person name="Montanini B."/>
            <person name="Napoli C."/>
            <person name="Nelson D.R."/>
            <person name="Nelson C."/>
            <person name="Nieminen K."/>
            <person name="Nilsson O."/>
            <person name="Pereda V."/>
            <person name="Peter G."/>
            <person name="Philippe R."/>
            <person name="Pilate G."/>
            <person name="Poliakov A."/>
            <person name="Razumovskaya J."/>
            <person name="Richardson P."/>
            <person name="Rinaldi C."/>
            <person name="Ritland K."/>
            <person name="Rouze P."/>
            <person name="Ryaboy D."/>
            <person name="Schmutz J."/>
            <person name="Schrader J."/>
            <person name="Segerman B."/>
            <person name="Shin H."/>
            <person name="Siddiqui A."/>
            <person name="Sterky F."/>
            <person name="Terry A."/>
            <person name="Tsai C.J."/>
            <person name="Uberbacher E."/>
            <person name="Unneberg P."/>
            <person name="Vahala J."/>
            <person name="Wall K."/>
            <person name="Wessler S."/>
            <person name="Yang G."/>
            <person name="Yin T."/>
            <person name="Douglas C."/>
            <person name="Marra M."/>
            <person name="Sandberg G."/>
            <person name="Van de Peer Y."/>
            <person name="Rokhsar D."/>
        </authorList>
    </citation>
    <scope>NUCLEOTIDE SEQUENCE [LARGE SCALE GENOMIC DNA]</scope>
    <source>
        <strain evidence="2">cv. Nisqually</strain>
    </source>
</reference>
<evidence type="ECO:0000313" key="1">
    <source>
        <dbReference type="EMBL" id="KAI9378853.1"/>
    </source>
</evidence>
<dbReference type="Proteomes" id="UP000006729">
    <property type="component" value="Chromosome 18"/>
</dbReference>
<evidence type="ECO:0000313" key="2">
    <source>
        <dbReference type="Proteomes" id="UP000006729"/>
    </source>
</evidence>
<keyword evidence="2" id="KW-1185">Reference proteome</keyword>
<dbReference type="EMBL" id="CM009307">
    <property type="protein sequence ID" value="KAI9378853.1"/>
    <property type="molecule type" value="Genomic_DNA"/>
</dbReference>
<proteinExistence type="predicted"/>
<sequence>MAFQVTTSLFGIESKTLLADIKSPHLPYMSIKADPTYEFTSIFFSKTSPSTHLPKPKSPHAPRTFTSVISSGSNPSSLISINNQIASLAKPILEYPEIIEFHDTKSLSPISSNTFRANPISPHLASIVVKE</sequence>
<gene>
    <name evidence="1" type="ORF">POPTR_018G147873v4</name>
</gene>
<accession>A0ACC0RNJ7</accession>
<name>A0ACC0RNJ7_POPTR</name>
<comment type="caution">
    <text evidence="1">The sequence shown here is derived from an EMBL/GenBank/DDBJ whole genome shotgun (WGS) entry which is preliminary data.</text>
</comment>